<dbReference type="OrthoDB" id="2662791at2759"/>
<dbReference type="EMBL" id="KN831985">
    <property type="protein sequence ID" value="KIO01876.1"/>
    <property type="molecule type" value="Genomic_DNA"/>
</dbReference>
<keyword evidence="2 3" id="KW-0040">ANK repeat</keyword>
<sequence>MIETVKTWYNALYLVTHSSSVMPLLYLLHQPVNVDSRDMQGHTPLMWAAYQRDALSVDLLLKHGANPDLKDDVGLSPLHWAVVRGNRAILRRLVEVGADIHAKDAEGHTPRDMAVELKSFGAWKRSMEEGGMNEFGVKKAKPLKKYSYCNFCLTCAIPLYHIYHPVNLAMVYWKGTGYGGIFRSSSYRYPCTLEQRFVRGDC</sequence>
<dbReference type="STRING" id="870435.A0A0C3P329"/>
<dbReference type="AlphaFoldDB" id="A0A0C3P329"/>
<dbReference type="Proteomes" id="UP000054217">
    <property type="component" value="Unassembled WGS sequence"/>
</dbReference>
<dbReference type="HOGENOM" id="CLU_1355133_0_0_1"/>
<dbReference type="PANTHER" id="PTHR24171:SF9">
    <property type="entry name" value="ANKYRIN REPEAT DOMAIN-CONTAINING PROTEIN 39"/>
    <property type="match status" value="1"/>
</dbReference>
<evidence type="ECO:0000313" key="5">
    <source>
        <dbReference type="Proteomes" id="UP000054217"/>
    </source>
</evidence>
<evidence type="ECO:0000256" key="3">
    <source>
        <dbReference type="PROSITE-ProRule" id="PRU00023"/>
    </source>
</evidence>
<dbReference type="InterPro" id="IPR036770">
    <property type="entry name" value="Ankyrin_rpt-contain_sf"/>
</dbReference>
<dbReference type="InParanoid" id="A0A0C3P329"/>
<keyword evidence="5" id="KW-1185">Reference proteome</keyword>
<accession>A0A0C3P329</accession>
<dbReference type="InterPro" id="IPR002110">
    <property type="entry name" value="Ankyrin_rpt"/>
</dbReference>
<feature type="repeat" description="ANK" evidence="3">
    <location>
        <begin position="73"/>
        <end position="105"/>
    </location>
</feature>
<evidence type="ECO:0000313" key="4">
    <source>
        <dbReference type="EMBL" id="KIO01876.1"/>
    </source>
</evidence>
<protein>
    <submittedName>
        <fullName evidence="4">Uncharacterized protein</fullName>
    </submittedName>
</protein>
<dbReference type="Pfam" id="PF12796">
    <property type="entry name" value="Ank_2"/>
    <property type="match status" value="1"/>
</dbReference>
<dbReference type="PANTHER" id="PTHR24171">
    <property type="entry name" value="ANKYRIN REPEAT DOMAIN-CONTAINING PROTEIN 39-RELATED"/>
    <property type="match status" value="1"/>
</dbReference>
<evidence type="ECO:0000256" key="1">
    <source>
        <dbReference type="ARBA" id="ARBA00022737"/>
    </source>
</evidence>
<evidence type="ECO:0000256" key="2">
    <source>
        <dbReference type="ARBA" id="ARBA00023043"/>
    </source>
</evidence>
<name>A0A0C3P329_PISTI</name>
<dbReference type="SMART" id="SM00248">
    <property type="entry name" value="ANK"/>
    <property type="match status" value="2"/>
</dbReference>
<keyword evidence="1" id="KW-0677">Repeat</keyword>
<feature type="repeat" description="ANK" evidence="3">
    <location>
        <begin position="40"/>
        <end position="72"/>
    </location>
</feature>
<dbReference type="PROSITE" id="PS50088">
    <property type="entry name" value="ANK_REPEAT"/>
    <property type="match status" value="2"/>
</dbReference>
<gene>
    <name evidence="4" type="ORF">M404DRAFT_721741</name>
</gene>
<proteinExistence type="predicted"/>
<reference evidence="4 5" key="1">
    <citation type="submission" date="2014-04" db="EMBL/GenBank/DDBJ databases">
        <authorList>
            <consortium name="DOE Joint Genome Institute"/>
            <person name="Kuo A."/>
            <person name="Kohler A."/>
            <person name="Costa M.D."/>
            <person name="Nagy L.G."/>
            <person name="Floudas D."/>
            <person name="Copeland A."/>
            <person name="Barry K.W."/>
            <person name="Cichocki N."/>
            <person name="Veneault-Fourrey C."/>
            <person name="LaButti K."/>
            <person name="Lindquist E.A."/>
            <person name="Lipzen A."/>
            <person name="Lundell T."/>
            <person name="Morin E."/>
            <person name="Murat C."/>
            <person name="Sun H."/>
            <person name="Tunlid A."/>
            <person name="Henrissat B."/>
            <person name="Grigoriev I.V."/>
            <person name="Hibbett D.S."/>
            <person name="Martin F."/>
            <person name="Nordberg H.P."/>
            <person name="Cantor M.N."/>
            <person name="Hua S.X."/>
        </authorList>
    </citation>
    <scope>NUCLEOTIDE SEQUENCE [LARGE SCALE GENOMIC DNA]</scope>
    <source>
        <strain evidence="4 5">Marx 270</strain>
    </source>
</reference>
<organism evidence="4 5">
    <name type="scientific">Pisolithus tinctorius Marx 270</name>
    <dbReference type="NCBI Taxonomy" id="870435"/>
    <lineage>
        <taxon>Eukaryota</taxon>
        <taxon>Fungi</taxon>
        <taxon>Dikarya</taxon>
        <taxon>Basidiomycota</taxon>
        <taxon>Agaricomycotina</taxon>
        <taxon>Agaricomycetes</taxon>
        <taxon>Agaricomycetidae</taxon>
        <taxon>Boletales</taxon>
        <taxon>Sclerodermatineae</taxon>
        <taxon>Pisolithaceae</taxon>
        <taxon>Pisolithus</taxon>
    </lineage>
</organism>
<dbReference type="PROSITE" id="PS50297">
    <property type="entry name" value="ANK_REP_REGION"/>
    <property type="match status" value="2"/>
</dbReference>
<dbReference type="SUPFAM" id="SSF48403">
    <property type="entry name" value="Ankyrin repeat"/>
    <property type="match status" value="1"/>
</dbReference>
<reference evidence="5" key="2">
    <citation type="submission" date="2015-01" db="EMBL/GenBank/DDBJ databases">
        <title>Evolutionary Origins and Diversification of the Mycorrhizal Mutualists.</title>
        <authorList>
            <consortium name="DOE Joint Genome Institute"/>
            <consortium name="Mycorrhizal Genomics Consortium"/>
            <person name="Kohler A."/>
            <person name="Kuo A."/>
            <person name="Nagy L.G."/>
            <person name="Floudas D."/>
            <person name="Copeland A."/>
            <person name="Barry K.W."/>
            <person name="Cichocki N."/>
            <person name="Veneault-Fourrey C."/>
            <person name="LaButti K."/>
            <person name="Lindquist E.A."/>
            <person name="Lipzen A."/>
            <person name="Lundell T."/>
            <person name="Morin E."/>
            <person name="Murat C."/>
            <person name="Riley R."/>
            <person name="Ohm R."/>
            <person name="Sun H."/>
            <person name="Tunlid A."/>
            <person name="Henrissat B."/>
            <person name="Grigoriev I.V."/>
            <person name="Hibbett D.S."/>
            <person name="Martin F."/>
        </authorList>
    </citation>
    <scope>NUCLEOTIDE SEQUENCE [LARGE SCALE GENOMIC DNA]</scope>
    <source>
        <strain evidence="5">Marx 270</strain>
    </source>
</reference>
<dbReference type="Gene3D" id="1.25.40.20">
    <property type="entry name" value="Ankyrin repeat-containing domain"/>
    <property type="match status" value="2"/>
</dbReference>